<feature type="binding site" evidence="13">
    <location>
        <position position="371"/>
    </location>
    <ligand>
        <name>ATP</name>
        <dbReference type="ChEBI" id="CHEBI:30616"/>
    </ligand>
</feature>
<dbReference type="SUPFAM" id="SSF53748">
    <property type="entry name" value="Phosphoglycerate kinase"/>
    <property type="match status" value="1"/>
</dbReference>
<dbReference type="InterPro" id="IPR015824">
    <property type="entry name" value="Phosphoglycerate_kinase_N"/>
</dbReference>
<keyword evidence="10 13" id="KW-0418">Kinase</keyword>
<accession>A0A7K3NNI0</accession>
<keyword evidence="11 13" id="KW-0067">ATP-binding</keyword>
<dbReference type="PROSITE" id="PS51186">
    <property type="entry name" value="GNAT"/>
    <property type="match status" value="1"/>
</dbReference>
<evidence type="ECO:0000313" key="17">
    <source>
        <dbReference type="Proteomes" id="UP000469724"/>
    </source>
</evidence>
<dbReference type="InterPro" id="IPR000182">
    <property type="entry name" value="GNAT_dom"/>
</dbReference>
<dbReference type="CDD" id="cd00318">
    <property type="entry name" value="Phosphoglycerate_kinase"/>
    <property type="match status" value="1"/>
</dbReference>
<comment type="subunit">
    <text evidence="4 13">Monomer.</text>
</comment>
<dbReference type="PANTHER" id="PTHR11406">
    <property type="entry name" value="PHOSPHOGLYCERATE KINASE"/>
    <property type="match status" value="1"/>
</dbReference>
<evidence type="ECO:0000256" key="14">
    <source>
        <dbReference type="RuleBase" id="RU000532"/>
    </source>
</evidence>
<dbReference type="UniPathway" id="UPA00109">
    <property type="reaction ID" value="UER00185"/>
</dbReference>
<dbReference type="EMBL" id="JAAGRQ010000059">
    <property type="protein sequence ID" value="NDY57740.1"/>
    <property type="molecule type" value="Genomic_DNA"/>
</dbReference>
<evidence type="ECO:0000256" key="13">
    <source>
        <dbReference type="HAMAP-Rule" id="MF_00145"/>
    </source>
</evidence>
<evidence type="ECO:0000256" key="10">
    <source>
        <dbReference type="ARBA" id="ARBA00022777"/>
    </source>
</evidence>
<dbReference type="InterPro" id="IPR001576">
    <property type="entry name" value="Phosphoglycerate_kinase"/>
</dbReference>
<keyword evidence="12 13" id="KW-0324">Glycolysis</keyword>
<evidence type="ECO:0000256" key="5">
    <source>
        <dbReference type="ARBA" id="ARBA00013061"/>
    </source>
</evidence>
<evidence type="ECO:0000256" key="7">
    <source>
        <dbReference type="ARBA" id="ARBA00022490"/>
    </source>
</evidence>
<dbReference type="GO" id="GO:0005829">
    <property type="term" value="C:cytosol"/>
    <property type="evidence" value="ECO:0007669"/>
    <property type="project" value="TreeGrafter"/>
</dbReference>
<evidence type="ECO:0000256" key="9">
    <source>
        <dbReference type="ARBA" id="ARBA00022741"/>
    </source>
</evidence>
<comment type="subcellular location">
    <subcellularLocation>
        <location evidence="13">Cytoplasm</location>
    </subcellularLocation>
</comment>
<dbReference type="InterPro" id="IPR006464">
    <property type="entry name" value="AcTrfase_RimI/Ard1"/>
</dbReference>
<dbReference type="Gene3D" id="3.40.50.1260">
    <property type="entry name" value="Phosphoglycerate kinase, N-terminal domain"/>
    <property type="match status" value="2"/>
</dbReference>
<keyword evidence="7 13" id="KW-0963">Cytoplasm</keyword>
<comment type="caution">
    <text evidence="16">The sequence shown here is derived from an EMBL/GenBank/DDBJ whole genome shotgun (WGS) entry which is preliminary data.</text>
</comment>
<dbReference type="InterPro" id="IPR016181">
    <property type="entry name" value="Acyl_CoA_acyltransferase"/>
</dbReference>
<feature type="binding site" evidence="13">
    <location>
        <begin position="228"/>
        <end position="231"/>
    </location>
    <ligand>
        <name>substrate</name>
    </ligand>
</feature>
<comment type="pathway">
    <text evidence="2 13">Carbohydrate degradation; glycolysis; pyruvate from D-glyceraldehyde 3-phosphate: step 2/5.</text>
</comment>
<evidence type="ECO:0000256" key="6">
    <source>
        <dbReference type="ARBA" id="ARBA00016471"/>
    </source>
</evidence>
<dbReference type="GO" id="GO:0008080">
    <property type="term" value="F:N-acetyltransferase activity"/>
    <property type="evidence" value="ECO:0007669"/>
    <property type="project" value="InterPro"/>
</dbReference>
<feature type="binding site" evidence="13">
    <location>
        <position position="205"/>
    </location>
    <ligand>
        <name>substrate</name>
    </ligand>
</feature>
<feature type="binding site" evidence="13">
    <location>
        <position position="320"/>
    </location>
    <ligand>
        <name>substrate</name>
    </ligand>
</feature>
<dbReference type="FunFam" id="3.40.50.1260:FF:000031">
    <property type="entry name" value="Phosphoglycerate kinase 1"/>
    <property type="match status" value="1"/>
</dbReference>
<feature type="binding site" evidence="13">
    <location>
        <position position="287"/>
    </location>
    <ligand>
        <name>substrate</name>
    </ligand>
</feature>
<protein>
    <recommendedName>
        <fullName evidence="6 13">Phosphoglycerate kinase</fullName>
        <ecNumber evidence="5 13">2.7.2.3</ecNumber>
    </recommendedName>
</protein>
<keyword evidence="8 13" id="KW-0808">Transferase</keyword>
<evidence type="ECO:0000256" key="12">
    <source>
        <dbReference type="ARBA" id="ARBA00023152"/>
    </source>
</evidence>
<dbReference type="CDD" id="cd04301">
    <property type="entry name" value="NAT_SF"/>
    <property type="match status" value="1"/>
</dbReference>
<dbReference type="HAMAP" id="MF_00145">
    <property type="entry name" value="Phosphoglyc_kinase"/>
    <property type="match status" value="1"/>
</dbReference>
<comment type="similarity">
    <text evidence="3 13 14">Belongs to the phosphoglycerate kinase family.</text>
</comment>
<dbReference type="Pfam" id="PF00583">
    <property type="entry name" value="Acetyltransf_1"/>
    <property type="match status" value="1"/>
</dbReference>
<dbReference type="Proteomes" id="UP000469724">
    <property type="component" value="Unassembled WGS sequence"/>
</dbReference>
<dbReference type="GO" id="GO:0004618">
    <property type="term" value="F:phosphoglycerate kinase activity"/>
    <property type="evidence" value="ECO:0007669"/>
    <property type="project" value="UniProtKB-UniRule"/>
</dbReference>
<gene>
    <name evidence="16" type="primary">rimI</name>
    <name evidence="13" type="synonym">pgk</name>
    <name evidence="16" type="ORF">G3N56_13470</name>
</gene>
<sequence length="567" mass="61259">MSVHGGRGERDAVLFFKPGDAARLAAFERQFFPQPWTEDQFRTSLGGRHFLCCGIERNGRLAAYLTATLVAGELEIFNIAVQPEYRRQGLARCLLGDVLHLARETGMTDAFLEVRASNVPALALYACFGFKPQGRRRAYYPDNQEDALVLRRTCGDTGGIERKNRQGATMGMKFLDQMDISGKRILLRVDYNVPLEGGRITDDLRIRASLPTVRYALDKGASLVMCSHLGKAKGKPDPKYSLAPAAARLSELIGRPVAMAPDCIGPEVEKMVAALKPGEVLMLENLRFHDGEEKNDPEFAKAMAAYGDLFVNDAFGTAHRPHASMVGFPKYAKAACAGFLLKKEWEYLGQAMEKPARPFVAVSGGAKVSSKLGVLKNLLAKVDRMVIGGAMANTFVAAQGFQVGASLVEPDLYEEAKSILALARDRKVSVYLPVDFAVSMDVGKPLGEMKPAGVFPYQDIPAEGMILDIGPTTARLFAQVLAPAKTVLWNGPMGAFENPDFAEGSLSIARALADLDAVTVVGGGDTDVVVHKAGLADRMTFISTGGGASMEFLEGKELPAFKALKEC</sequence>
<evidence type="ECO:0000256" key="8">
    <source>
        <dbReference type="ARBA" id="ARBA00022679"/>
    </source>
</evidence>
<keyword evidence="17" id="KW-1185">Reference proteome</keyword>
<evidence type="ECO:0000313" key="16">
    <source>
        <dbReference type="EMBL" id="NDY57740.1"/>
    </source>
</evidence>
<organism evidence="16 17">
    <name type="scientific">Desulfolutivibrio sulfodismutans</name>
    <dbReference type="NCBI Taxonomy" id="63561"/>
    <lineage>
        <taxon>Bacteria</taxon>
        <taxon>Pseudomonadati</taxon>
        <taxon>Thermodesulfobacteriota</taxon>
        <taxon>Desulfovibrionia</taxon>
        <taxon>Desulfovibrionales</taxon>
        <taxon>Desulfovibrionaceae</taxon>
        <taxon>Desulfolutivibrio</taxon>
    </lineage>
</organism>
<keyword evidence="16" id="KW-0689">Ribosomal protein</keyword>
<evidence type="ECO:0000256" key="3">
    <source>
        <dbReference type="ARBA" id="ARBA00008982"/>
    </source>
</evidence>
<keyword evidence="9 13" id="KW-0547">Nucleotide-binding</keyword>
<comment type="caution">
    <text evidence="13">Lacks conserved residue(s) required for the propagation of feature annotation.</text>
</comment>
<dbReference type="GO" id="GO:0006094">
    <property type="term" value="P:gluconeogenesis"/>
    <property type="evidence" value="ECO:0007669"/>
    <property type="project" value="TreeGrafter"/>
</dbReference>
<dbReference type="PANTHER" id="PTHR11406:SF23">
    <property type="entry name" value="PHOSPHOGLYCERATE KINASE 1, CHLOROPLASTIC-RELATED"/>
    <property type="match status" value="1"/>
</dbReference>
<reference evidence="16 17" key="1">
    <citation type="submission" date="2020-02" db="EMBL/GenBank/DDBJ databases">
        <title>Comparative genomics of sulfur disproportionating microorganisms.</title>
        <authorList>
            <person name="Ward L.M."/>
            <person name="Bertran E."/>
            <person name="Johnston D.T."/>
        </authorList>
    </citation>
    <scope>NUCLEOTIDE SEQUENCE [LARGE SCALE GENOMIC DNA]</scope>
    <source>
        <strain evidence="16 17">DSM 3696</strain>
    </source>
</reference>
<evidence type="ECO:0000256" key="11">
    <source>
        <dbReference type="ARBA" id="ARBA00022840"/>
    </source>
</evidence>
<dbReference type="InterPro" id="IPR036043">
    <property type="entry name" value="Phosphoglycerate_kinase_sf"/>
</dbReference>
<dbReference type="AlphaFoldDB" id="A0A7K3NNI0"/>
<dbReference type="GO" id="GO:0005840">
    <property type="term" value="C:ribosome"/>
    <property type="evidence" value="ECO:0007669"/>
    <property type="project" value="UniProtKB-KW"/>
</dbReference>
<evidence type="ECO:0000256" key="2">
    <source>
        <dbReference type="ARBA" id="ARBA00004838"/>
    </source>
</evidence>
<evidence type="ECO:0000256" key="1">
    <source>
        <dbReference type="ARBA" id="ARBA00000642"/>
    </source>
</evidence>
<feature type="domain" description="N-acetyltransferase" evidence="15">
    <location>
        <begin position="11"/>
        <end position="155"/>
    </location>
</feature>
<name>A0A7K3NNI0_9BACT</name>
<dbReference type="NCBIfam" id="TIGR01575">
    <property type="entry name" value="rimI"/>
    <property type="match status" value="1"/>
</dbReference>
<dbReference type="PRINTS" id="PR00477">
    <property type="entry name" value="PHGLYCKINASE"/>
</dbReference>
<evidence type="ECO:0000256" key="4">
    <source>
        <dbReference type="ARBA" id="ARBA00011245"/>
    </source>
</evidence>
<dbReference type="Gene3D" id="3.40.630.30">
    <property type="match status" value="1"/>
</dbReference>
<dbReference type="GO" id="GO:0006096">
    <property type="term" value="P:glycolytic process"/>
    <property type="evidence" value="ECO:0007669"/>
    <property type="project" value="UniProtKB-UniRule"/>
</dbReference>
<dbReference type="Pfam" id="PF00162">
    <property type="entry name" value="PGK"/>
    <property type="match status" value="1"/>
</dbReference>
<feature type="binding site" evidence="13">
    <location>
        <begin position="190"/>
        <end position="192"/>
    </location>
    <ligand>
        <name>substrate</name>
    </ligand>
</feature>
<dbReference type="EC" id="2.7.2.3" evidence="5 13"/>
<feature type="binding site" evidence="13">
    <location>
        <position position="497"/>
    </location>
    <ligand>
        <name>ATP</name>
        <dbReference type="ChEBI" id="CHEBI:30616"/>
    </ligand>
</feature>
<dbReference type="GO" id="GO:0043531">
    <property type="term" value="F:ADP binding"/>
    <property type="evidence" value="ECO:0007669"/>
    <property type="project" value="TreeGrafter"/>
</dbReference>
<feature type="binding site" evidence="13">
    <location>
        <begin position="523"/>
        <end position="526"/>
    </location>
    <ligand>
        <name>ATP</name>
        <dbReference type="ChEBI" id="CHEBI:30616"/>
    </ligand>
</feature>
<keyword evidence="16" id="KW-0687">Ribonucleoprotein</keyword>
<dbReference type="FunFam" id="3.40.50.1260:FF:000006">
    <property type="entry name" value="Phosphoglycerate kinase"/>
    <property type="match status" value="1"/>
</dbReference>
<dbReference type="SUPFAM" id="SSF55729">
    <property type="entry name" value="Acyl-CoA N-acyltransferases (Nat)"/>
    <property type="match status" value="1"/>
</dbReference>
<comment type="catalytic activity">
    <reaction evidence="1 13 14">
        <text>(2R)-3-phosphoglycerate + ATP = (2R)-3-phospho-glyceroyl phosphate + ADP</text>
        <dbReference type="Rhea" id="RHEA:14801"/>
        <dbReference type="ChEBI" id="CHEBI:30616"/>
        <dbReference type="ChEBI" id="CHEBI:57604"/>
        <dbReference type="ChEBI" id="CHEBI:58272"/>
        <dbReference type="ChEBI" id="CHEBI:456216"/>
        <dbReference type="EC" id="2.7.2.3"/>
    </reaction>
</comment>
<proteinExistence type="inferred from homology"/>
<evidence type="ECO:0000259" key="15">
    <source>
        <dbReference type="PROSITE" id="PS51186"/>
    </source>
</evidence>
<dbReference type="GO" id="GO:0005524">
    <property type="term" value="F:ATP binding"/>
    <property type="evidence" value="ECO:0007669"/>
    <property type="project" value="UniProtKB-KW"/>
</dbReference>